<dbReference type="Proteomes" id="UP001216558">
    <property type="component" value="Unassembled WGS sequence"/>
</dbReference>
<dbReference type="Pfam" id="PF12728">
    <property type="entry name" value="HTH_17"/>
    <property type="match status" value="1"/>
</dbReference>
<dbReference type="NCBIfam" id="TIGR01764">
    <property type="entry name" value="excise"/>
    <property type="match status" value="1"/>
</dbReference>
<reference evidence="2 3" key="1">
    <citation type="submission" date="2022-10" db="EMBL/GenBank/DDBJ databases">
        <title>Erythrobacter sp. sf7 Genome sequencing.</title>
        <authorList>
            <person name="Park S."/>
        </authorList>
    </citation>
    <scope>NUCLEOTIDE SEQUENCE [LARGE SCALE GENOMIC DNA]</scope>
    <source>
        <strain evidence="3">sf7</strain>
    </source>
</reference>
<organism evidence="2 3">
    <name type="scientific">Erythrobacter fulvus</name>
    <dbReference type="NCBI Taxonomy" id="2987523"/>
    <lineage>
        <taxon>Bacteria</taxon>
        <taxon>Pseudomonadati</taxon>
        <taxon>Pseudomonadota</taxon>
        <taxon>Alphaproteobacteria</taxon>
        <taxon>Sphingomonadales</taxon>
        <taxon>Erythrobacteraceae</taxon>
        <taxon>Erythrobacter/Porphyrobacter group</taxon>
        <taxon>Erythrobacter</taxon>
    </lineage>
</organism>
<dbReference type="RefSeq" id="WP_273678570.1">
    <property type="nucleotide sequence ID" value="NZ_JAQQXQ010000009.1"/>
</dbReference>
<keyword evidence="3" id="KW-1185">Reference proteome</keyword>
<evidence type="ECO:0000259" key="1">
    <source>
        <dbReference type="Pfam" id="PF12728"/>
    </source>
</evidence>
<accession>A0ABT5JRI4</accession>
<gene>
    <name evidence="2" type="ORF">OIK40_11975</name>
</gene>
<dbReference type="EMBL" id="JAQQXQ010000009">
    <property type="protein sequence ID" value="MDC8755357.1"/>
    <property type="molecule type" value="Genomic_DNA"/>
</dbReference>
<evidence type="ECO:0000313" key="2">
    <source>
        <dbReference type="EMBL" id="MDC8755357.1"/>
    </source>
</evidence>
<sequence>MQRKTYKVNEVTTMLGIGKSTVYKLIGEGTLQRIKIGASTLITAASVDALLTHDAA</sequence>
<protein>
    <submittedName>
        <fullName evidence="2">Helix-turn-helix domain-containing protein</fullName>
    </submittedName>
</protein>
<comment type="caution">
    <text evidence="2">The sequence shown here is derived from an EMBL/GenBank/DDBJ whole genome shotgun (WGS) entry which is preliminary data.</text>
</comment>
<name>A0ABT5JRI4_9SPHN</name>
<evidence type="ECO:0000313" key="3">
    <source>
        <dbReference type="Proteomes" id="UP001216558"/>
    </source>
</evidence>
<dbReference type="InterPro" id="IPR041657">
    <property type="entry name" value="HTH_17"/>
</dbReference>
<proteinExistence type="predicted"/>
<dbReference type="InterPro" id="IPR010093">
    <property type="entry name" value="SinI_DNA-bd"/>
</dbReference>
<feature type="domain" description="Helix-turn-helix" evidence="1">
    <location>
        <begin position="6"/>
        <end position="52"/>
    </location>
</feature>